<dbReference type="Proteomes" id="UP000218427">
    <property type="component" value="Unassembled WGS sequence"/>
</dbReference>
<evidence type="ECO:0008006" key="3">
    <source>
        <dbReference type="Google" id="ProtNLM"/>
    </source>
</evidence>
<gene>
    <name evidence="1" type="ORF">AWR36_005555</name>
</gene>
<evidence type="ECO:0000313" key="1">
    <source>
        <dbReference type="EMBL" id="PCO05486.1"/>
    </source>
</evidence>
<protein>
    <recommendedName>
        <fullName evidence="3">PepSY domain-containing protein</fullName>
    </recommendedName>
</protein>
<reference evidence="1" key="1">
    <citation type="submission" date="2017-08" db="EMBL/GenBank/DDBJ databases">
        <title>Microbulbifer marisrubri sp. nov., a halophilic alphaproteobacterium isolated from marine sediment of the Yellow Sea, China.</title>
        <authorList>
            <person name="Zhang G."/>
            <person name="Xiong Q."/>
        </authorList>
    </citation>
    <scope>NUCLEOTIDE SEQUENCE [LARGE SCALE GENOMIC DNA]</scope>
    <source>
        <strain evidence="1">WRN-8</strain>
    </source>
</reference>
<dbReference type="RefSeq" id="WP_067082289.1">
    <property type="nucleotide sequence ID" value="NZ_LRFG02000002.1"/>
</dbReference>
<sequence length="395" mass="44082">MMDKRALSLSLIFLLTVVTPHGYTEVENRSLDSNLRELILSDLKVANGGDLVDAGIGRISVGTIASSKNLGRPVEIRIGAFNRQVVLSEVINESESGLVHIKGKVRWREDSYVRFTLRRESIITADDSGQRVQGVSGVVREGDSLFRIRPVGENLQNELIYRPGETLKNRPLWLSGDSLGEKRARVLEAAGLRFDKFGKAFFGSYEVDSSGELLRIQAIPEKLGLKPGVAIEEIVAKLSIYMPFVGGEKWDLSEITPWGDRIRYDFSQEINGIPVEGAFLRIWVNKKNKLPVIATAQVVMDFGLKSKPELSWQEAQDILDEYTRSRGHVVEPVEESAILRKLIYRRVGSDKVTGELFWMLSSNTGEISPVYYVSAETGEIVSNFHSSHALQSDSE</sequence>
<evidence type="ECO:0000313" key="2">
    <source>
        <dbReference type="Proteomes" id="UP000218427"/>
    </source>
</evidence>
<dbReference type="EMBL" id="LRFG02000002">
    <property type="protein sequence ID" value="PCO05486.1"/>
    <property type="molecule type" value="Genomic_DNA"/>
</dbReference>
<proteinExistence type="predicted"/>
<comment type="caution">
    <text evidence="1">The sequence shown here is derived from an EMBL/GenBank/DDBJ whole genome shotgun (WGS) entry which is preliminary data.</text>
</comment>
<name>A0ABX4HZI6_9GAMM</name>
<organism evidence="1 2">
    <name type="scientific">Microbulbifer flavimaris</name>
    <dbReference type="NCBI Taxonomy" id="1781068"/>
    <lineage>
        <taxon>Bacteria</taxon>
        <taxon>Pseudomonadati</taxon>
        <taxon>Pseudomonadota</taxon>
        <taxon>Gammaproteobacteria</taxon>
        <taxon>Cellvibrionales</taxon>
        <taxon>Microbulbiferaceae</taxon>
        <taxon>Microbulbifer</taxon>
    </lineage>
</organism>
<keyword evidence="2" id="KW-1185">Reference proteome</keyword>
<accession>A0ABX4HZI6</accession>